<dbReference type="GeneID" id="37271358"/>
<dbReference type="Proteomes" id="UP000245946">
    <property type="component" value="Unassembled WGS sequence"/>
</dbReference>
<sequence>MLARSVFVLALVAAVSAQVTPTSSIDPLNGTPFSTPRVVPEQTFTPTTTYESAGSRTPTVVAGSVGPSALTDAYTFSYNAPVSSLTGTGVSNLLSSLAAKGQPTTQGAALAPNPSGLQIVTDAAPARLGTSAGMAMCLGAVVLGAFLV</sequence>
<keyword evidence="1" id="KW-0732">Signal</keyword>
<dbReference type="OrthoDB" id="3363113at2759"/>
<organism evidence="2 3">
    <name type="scientific">Tilletiopsis washingtonensis</name>
    <dbReference type="NCBI Taxonomy" id="58919"/>
    <lineage>
        <taxon>Eukaryota</taxon>
        <taxon>Fungi</taxon>
        <taxon>Dikarya</taxon>
        <taxon>Basidiomycota</taxon>
        <taxon>Ustilaginomycotina</taxon>
        <taxon>Exobasidiomycetes</taxon>
        <taxon>Entylomatales</taxon>
        <taxon>Entylomatales incertae sedis</taxon>
        <taxon>Tilletiopsis</taxon>
    </lineage>
</organism>
<evidence type="ECO:0000256" key="1">
    <source>
        <dbReference type="SAM" id="SignalP"/>
    </source>
</evidence>
<gene>
    <name evidence="2" type="ORF">FA09DRAFT_335943</name>
</gene>
<keyword evidence="3" id="KW-1185">Reference proteome</keyword>
<reference evidence="2 3" key="1">
    <citation type="journal article" date="2018" name="Mol. Biol. Evol.">
        <title>Broad Genomic Sampling Reveals a Smut Pathogenic Ancestry of the Fungal Clade Ustilaginomycotina.</title>
        <authorList>
            <person name="Kijpornyongpan T."/>
            <person name="Mondo S.J."/>
            <person name="Barry K."/>
            <person name="Sandor L."/>
            <person name="Lee J."/>
            <person name="Lipzen A."/>
            <person name="Pangilinan J."/>
            <person name="LaButti K."/>
            <person name="Hainaut M."/>
            <person name="Henrissat B."/>
            <person name="Grigoriev I.V."/>
            <person name="Spatafora J.W."/>
            <person name="Aime M.C."/>
        </authorList>
    </citation>
    <scope>NUCLEOTIDE SEQUENCE [LARGE SCALE GENOMIC DNA]</scope>
    <source>
        <strain evidence="2 3">MCA 4186</strain>
    </source>
</reference>
<name>A0A316ZLQ0_9BASI</name>
<feature type="chain" id="PRO_5016242679" evidence="1">
    <location>
        <begin position="18"/>
        <end position="148"/>
    </location>
</feature>
<proteinExistence type="predicted"/>
<accession>A0A316ZLQ0</accession>
<dbReference type="EMBL" id="KZ819283">
    <property type="protein sequence ID" value="PWO01326.1"/>
    <property type="molecule type" value="Genomic_DNA"/>
</dbReference>
<dbReference type="RefSeq" id="XP_025601604.1">
    <property type="nucleotide sequence ID" value="XM_025743814.1"/>
</dbReference>
<dbReference type="AlphaFoldDB" id="A0A316ZLQ0"/>
<feature type="signal peptide" evidence="1">
    <location>
        <begin position="1"/>
        <end position="17"/>
    </location>
</feature>
<evidence type="ECO:0000313" key="3">
    <source>
        <dbReference type="Proteomes" id="UP000245946"/>
    </source>
</evidence>
<protein>
    <submittedName>
        <fullName evidence="2">Uncharacterized protein</fullName>
    </submittedName>
</protein>
<evidence type="ECO:0000313" key="2">
    <source>
        <dbReference type="EMBL" id="PWO01326.1"/>
    </source>
</evidence>